<dbReference type="PANTHER" id="PTHR11076:SF33">
    <property type="entry name" value="DNA POLYMERASE KAPPA"/>
    <property type="match status" value="1"/>
</dbReference>
<dbReference type="InterPro" id="IPR050116">
    <property type="entry name" value="DNA_polymerase-Y"/>
</dbReference>
<dbReference type="InterPro" id="IPR036775">
    <property type="entry name" value="DNA_pol_Y-fam_lit_finger_sf"/>
</dbReference>
<dbReference type="SUPFAM" id="SSF56672">
    <property type="entry name" value="DNA/RNA polymerases"/>
    <property type="match status" value="1"/>
</dbReference>
<evidence type="ECO:0000256" key="10">
    <source>
        <dbReference type="ARBA" id="ARBA00023204"/>
    </source>
</evidence>
<dbReference type="PROSITE" id="PS50173">
    <property type="entry name" value="UMUC"/>
    <property type="match status" value="1"/>
</dbReference>
<dbReference type="GO" id="GO:0003887">
    <property type="term" value="F:DNA-directed DNA polymerase activity"/>
    <property type="evidence" value="ECO:0007669"/>
    <property type="project" value="UniProtKB-KW"/>
</dbReference>
<dbReference type="GO" id="GO:0005634">
    <property type="term" value="C:nucleus"/>
    <property type="evidence" value="ECO:0007669"/>
    <property type="project" value="TreeGrafter"/>
</dbReference>
<dbReference type="GO" id="GO:0046872">
    <property type="term" value="F:metal ion binding"/>
    <property type="evidence" value="ECO:0007669"/>
    <property type="project" value="UniProtKB-KW"/>
</dbReference>
<dbReference type="InterPro" id="IPR017961">
    <property type="entry name" value="DNA_pol_Y-fam_little_finger"/>
</dbReference>
<dbReference type="InterPro" id="IPR022880">
    <property type="entry name" value="DNApol_IV"/>
</dbReference>
<keyword evidence="4" id="KW-0548">Nucleotidyltransferase</keyword>
<evidence type="ECO:0000256" key="11">
    <source>
        <dbReference type="ARBA" id="ARBA00049244"/>
    </source>
</evidence>
<keyword evidence="8" id="KW-0460">Magnesium</keyword>
<evidence type="ECO:0000256" key="5">
    <source>
        <dbReference type="ARBA" id="ARBA00022705"/>
    </source>
</evidence>
<dbReference type="InterPro" id="IPR043128">
    <property type="entry name" value="Rev_trsase/Diguanyl_cyclase"/>
</dbReference>
<dbReference type="GO" id="GO:0006281">
    <property type="term" value="P:DNA repair"/>
    <property type="evidence" value="ECO:0007669"/>
    <property type="project" value="UniProtKB-KW"/>
</dbReference>
<evidence type="ECO:0000256" key="2">
    <source>
        <dbReference type="ARBA" id="ARBA00016178"/>
    </source>
</evidence>
<evidence type="ECO:0000313" key="14">
    <source>
        <dbReference type="Proteomes" id="UP000078046"/>
    </source>
</evidence>
<comment type="catalytic activity">
    <reaction evidence="11">
        <text>DNA(n) + a 2'-deoxyribonucleoside 5'-triphosphate = DNA(n+1) + diphosphate</text>
        <dbReference type="Rhea" id="RHEA:22508"/>
        <dbReference type="Rhea" id="RHEA-COMP:17339"/>
        <dbReference type="Rhea" id="RHEA-COMP:17340"/>
        <dbReference type="ChEBI" id="CHEBI:33019"/>
        <dbReference type="ChEBI" id="CHEBI:61560"/>
        <dbReference type="ChEBI" id="CHEBI:173112"/>
        <dbReference type="EC" id="2.7.7.7"/>
    </reaction>
</comment>
<feature type="domain" description="UmuC" evidence="12">
    <location>
        <begin position="88"/>
        <end position="273"/>
    </location>
</feature>
<comment type="caution">
    <text evidence="13">The sequence shown here is derived from an EMBL/GenBank/DDBJ whole genome shotgun (WGS) entry which is preliminary data.</text>
</comment>
<reference evidence="13 14" key="1">
    <citation type="submission" date="2016-04" db="EMBL/GenBank/DDBJ databases">
        <title>The genome of Intoshia linei affirms orthonectids as highly simplified spiralians.</title>
        <authorList>
            <person name="Mikhailov K.V."/>
            <person name="Slusarev G.S."/>
            <person name="Nikitin M.A."/>
            <person name="Logacheva M.D."/>
            <person name="Penin A."/>
            <person name="Aleoshin V."/>
            <person name="Panchin Y.V."/>
        </authorList>
    </citation>
    <scope>NUCLEOTIDE SEQUENCE [LARGE SCALE GENOMIC DNA]</scope>
    <source>
        <strain evidence="13">Intl2013</strain>
        <tissue evidence="13">Whole animal</tissue>
    </source>
</reference>
<name>A0A177BER6_9BILA</name>
<proteinExistence type="predicted"/>
<evidence type="ECO:0000256" key="7">
    <source>
        <dbReference type="ARBA" id="ARBA00022763"/>
    </source>
</evidence>
<dbReference type="Gene3D" id="3.40.1170.60">
    <property type="match status" value="1"/>
</dbReference>
<keyword evidence="14" id="KW-1185">Reference proteome</keyword>
<dbReference type="OrthoDB" id="1747274at2759"/>
<sequence>METTELNDNKAGMTNLDIEKINEIIEKASFGSKFYQNEKIKTERVNNRIIEYKKKLKEADTSVLSFCKRKTEKIKERLEQCRETNKTFIYIDMDAFFANVEIRDNPSLADKPIAVGSESMLSTSNYIARRFGVRAAMPGFIAKKLCPNLIIIPSNYEKYQNISFKIKQIFRKYDSNFISFGLDEALLNITHLLTNLTDNYAYKKAQDISTSIRINIFKETNVTASAGIGCNRMLAKLAADINKPNGQYLVYSNSNIIKDLMKNIKVKKICGIGKVTSGLLSSANVITCLDILENSDKLLYLFGEEATTHFISIALGIEKTAFKRSEYQKSISTESTFKPISKFSELTSIIEQFCLYLYNEIQNQNLCFKTIVLKLKKENFTVMTRSTTLEAFTNKFDRIKEKAIQLLKNELNLNINIDEHTKLPYKIRLIGLKLSNLKLAKKEFVMLKYLKKRDKPSTINIEFNKQLEKKKKDIKIFNYFKPTNGEKFPIFKNAVRKTAQKRCYNDATCKNNVQIPSIMDIIKLGIQKDKYPQKSKN</sequence>
<dbReference type="PANTHER" id="PTHR11076">
    <property type="entry name" value="DNA REPAIR POLYMERASE UMUC / TRANSFERASE FAMILY MEMBER"/>
    <property type="match status" value="1"/>
</dbReference>
<evidence type="ECO:0000259" key="12">
    <source>
        <dbReference type="PROSITE" id="PS50173"/>
    </source>
</evidence>
<evidence type="ECO:0000256" key="1">
    <source>
        <dbReference type="ARBA" id="ARBA00012417"/>
    </source>
</evidence>
<dbReference type="Pfam" id="PF11799">
    <property type="entry name" value="IMS_C"/>
    <property type="match status" value="1"/>
</dbReference>
<evidence type="ECO:0000256" key="3">
    <source>
        <dbReference type="ARBA" id="ARBA00022679"/>
    </source>
</evidence>
<protein>
    <recommendedName>
        <fullName evidence="2">DNA polymerase kappa</fullName>
        <ecNumber evidence="1">2.7.7.7</ecNumber>
    </recommendedName>
</protein>
<dbReference type="GO" id="GO:0003684">
    <property type="term" value="F:damaged DNA binding"/>
    <property type="evidence" value="ECO:0007669"/>
    <property type="project" value="InterPro"/>
</dbReference>
<keyword evidence="6" id="KW-0479">Metal-binding</keyword>
<evidence type="ECO:0000313" key="13">
    <source>
        <dbReference type="EMBL" id="OAF72034.1"/>
    </source>
</evidence>
<dbReference type="AlphaFoldDB" id="A0A177BER6"/>
<evidence type="ECO:0000256" key="9">
    <source>
        <dbReference type="ARBA" id="ARBA00022932"/>
    </source>
</evidence>
<dbReference type="GO" id="GO:0042276">
    <property type="term" value="P:error-prone translesion synthesis"/>
    <property type="evidence" value="ECO:0007669"/>
    <property type="project" value="TreeGrafter"/>
</dbReference>
<dbReference type="EMBL" id="LWCA01000008">
    <property type="protein sequence ID" value="OAF72034.1"/>
    <property type="molecule type" value="Genomic_DNA"/>
</dbReference>
<dbReference type="FunFam" id="3.40.1170.60:FF:000002">
    <property type="entry name" value="Polymerase (DNA directed) kappa"/>
    <property type="match status" value="1"/>
</dbReference>
<gene>
    <name evidence="13" type="ORF">A3Q56_00194</name>
</gene>
<dbReference type="EC" id="2.7.7.7" evidence="1"/>
<dbReference type="InterPro" id="IPR043502">
    <property type="entry name" value="DNA/RNA_pol_sf"/>
</dbReference>
<keyword evidence="5" id="KW-0235">DNA replication</keyword>
<dbReference type="Gene3D" id="1.10.150.810">
    <property type="match status" value="1"/>
</dbReference>
<keyword evidence="9" id="KW-0239">DNA-directed DNA polymerase</keyword>
<dbReference type="CDD" id="cd03586">
    <property type="entry name" value="PolY_Pol_IV_kappa"/>
    <property type="match status" value="1"/>
</dbReference>
<dbReference type="Gene3D" id="3.30.1490.100">
    <property type="entry name" value="DNA polymerase, Y-family, little finger domain"/>
    <property type="match status" value="1"/>
</dbReference>
<keyword evidence="3" id="KW-0808">Transferase</keyword>
<dbReference type="Proteomes" id="UP000078046">
    <property type="component" value="Unassembled WGS sequence"/>
</dbReference>
<accession>A0A177BER6</accession>
<dbReference type="GO" id="GO:0006260">
    <property type="term" value="P:DNA replication"/>
    <property type="evidence" value="ECO:0007669"/>
    <property type="project" value="UniProtKB-KW"/>
</dbReference>
<keyword evidence="10" id="KW-0234">DNA repair</keyword>
<dbReference type="FunFam" id="3.30.1490.100:FF:000004">
    <property type="entry name" value="DNA polymerase IV"/>
    <property type="match status" value="1"/>
</dbReference>
<organism evidence="13 14">
    <name type="scientific">Intoshia linei</name>
    <dbReference type="NCBI Taxonomy" id="1819745"/>
    <lineage>
        <taxon>Eukaryota</taxon>
        <taxon>Metazoa</taxon>
        <taxon>Spiralia</taxon>
        <taxon>Lophotrochozoa</taxon>
        <taxon>Mesozoa</taxon>
        <taxon>Orthonectida</taxon>
        <taxon>Rhopaluridae</taxon>
        <taxon>Intoshia</taxon>
    </lineage>
</organism>
<dbReference type="Gene3D" id="1.10.150.20">
    <property type="entry name" value="5' to 3' exonuclease, C-terminal subdomain"/>
    <property type="match status" value="1"/>
</dbReference>
<dbReference type="NCBIfam" id="NF002677">
    <property type="entry name" value="PRK02406.1"/>
    <property type="match status" value="1"/>
</dbReference>
<dbReference type="Gene3D" id="3.30.70.270">
    <property type="match status" value="1"/>
</dbReference>
<keyword evidence="7" id="KW-0227">DNA damage</keyword>
<dbReference type="InterPro" id="IPR001126">
    <property type="entry name" value="UmuC"/>
</dbReference>
<evidence type="ECO:0000256" key="6">
    <source>
        <dbReference type="ARBA" id="ARBA00022723"/>
    </source>
</evidence>
<dbReference type="Pfam" id="PF00817">
    <property type="entry name" value="IMS"/>
    <property type="match status" value="1"/>
</dbReference>
<evidence type="ECO:0000256" key="4">
    <source>
        <dbReference type="ARBA" id="ARBA00022695"/>
    </source>
</evidence>
<dbReference type="SUPFAM" id="SSF100879">
    <property type="entry name" value="Lesion bypass DNA polymerase (Y-family), little finger domain"/>
    <property type="match status" value="1"/>
</dbReference>
<evidence type="ECO:0000256" key="8">
    <source>
        <dbReference type="ARBA" id="ARBA00022842"/>
    </source>
</evidence>